<dbReference type="NCBIfam" id="TIGR00199">
    <property type="entry name" value="PncC_domain"/>
    <property type="match status" value="1"/>
</dbReference>
<proteinExistence type="predicted"/>
<dbReference type="SUPFAM" id="SSF142433">
    <property type="entry name" value="CinA-like"/>
    <property type="match status" value="1"/>
</dbReference>
<name>A0A1S7LJQ0_MAGMO</name>
<dbReference type="Gene3D" id="3.90.950.20">
    <property type="entry name" value="CinA-like"/>
    <property type="match status" value="1"/>
</dbReference>
<dbReference type="EMBL" id="LO017727">
    <property type="protein sequence ID" value="CRH07125.1"/>
    <property type="molecule type" value="Genomic_DNA"/>
</dbReference>
<evidence type="ECO:0000259" key="1">
    <source>
        <dbReference type="Pfam" id="PF02464"/>
    </source>
</evidence>
<dbReference type="InterPro" id="IPR008136">
    <property type="entry name" value="CinA_C"/>
</dbReference>
<dbReference type="Pfam" id="PF02464">
    <property type="entry name" value="CinA"/>
    <property type="match status" value="1"/>
</dbReference>
<accession>A0A1S7LJQ0</accession>
<gene>
    <name evidence="2" type="ORF">MAGMO_2979</name>
</gene>
<dbReference type="InterPro" id="IPR036653">
    <property type="entry name" value="CinA-like_C"/>
</dbReference>
<evidence type="ECO:0000313" key="2">
    <source>
        <dbReference type="EMBL" id="CRH07125.1"/>
    </source>
</evidence>
<organism evidence="2">
    <name type="scientific">Magnetococcus massalia (strain MO-1)</name>
    <dbReference type="NCBI Taxonomy" id="451514"/>
    <lineage>
        <taxon>Bacteria</taxon>
        <taxon>Pseudomonadati</taxon>
        <taxon>Pseudomonadota</taxon>
        <taxon>Magnetococcia</taxon>
        <taxon>Magnetococcales</taxon>
        <taxon>Magnetococcaceae</taxon>
        <taxon>Magnetococcus</taxon>
    </lineage>
</organism>
<protein>
    <recommendedName>
        <fullName evidence="1">CinA C-terminal domain-containing protein</fullName>
    </recommendedName>
</protein>
<feature type="domain" description="CinA C-terminal" evidence="1">
    <location>
        <begin position="230"/>
        <end position="381"/>
    </location>
</feature>
<sequence length="385" mass="40928">MLVMKSLLVTPRWSELDGLMTPSGRPLLDLSLISLGFSRVDTLEVDPNLPFDPLELPGRYDLILVQADGQGSRLRRGVLSRLGLSLGLDEEQGGGLKVMGATPLRNSEGRAVGFAAAKRGILLAYCEHGLNEVLGSLHQAIHELLQKGSGRVRSRVEPQCWLVECSGDLSTVTAGMDLPMAKAIHANCNAQMLPNGDCALLIPGVENSGFADELKVAYGARLYAQEPVLLEQQLAELLRARGLTVATAESCTGGLVAARLTAISGSSAFVDAAWVTYSNEAKMRHVDGMEPLLTAHGAVSHEVAHALARAALRSHKTDMAVAVTGIAGPTGGSEDKPVGTVFLAAVTRSGSVLSHRGLYTGSRDRIRYQSSQTALHLLRRLAMEV</sequence>
<dbReference type="AlphaFoldDB" id="A0A1S7LJQ0"/>
<reference evidence="2" key="1">
    <citation type="submission" date="2015-04" db="EMBL/GenBank/DDBJ databases">
        <authorList>
            <person name="Syromyatnikov M.Y."/>
            <person name="Popov V.N."/>
        </authorList>
    </citation>
    <scope>NUCLEOTIDE SEQUENCE</scope>
    <source>
        <strain evidence="2">MO-1</strain>
    </source>
</reference>